<evidence type="ECO:0008006" key="4">
    <source>
        <dbReference type="Google" id="ProtNLM"/>
    </source>
</evidence>
<dbReference type="AlphaFoldDB" id="A0AAD5SWM6"/>
<evidence type="ECO:0000313" key="2">
    <source>
        <dbReference type="EMBL" id="KAJ3112626.1"/>
    </source>
</evidence>
<dbReference type="PANTHER" id="PTHR24148:SF64">
    <property type="entry name" value="HETEROKARYON INCOMPATIBILITY DOMAIN-CONTAINING PROTEIN"/>
    <property type="match status" value="1"/>
</dbReference>
<keyword evidence="3" id="KW-1185">Reference proteome</keyword>
<organism evidence="2 3">
    <name type="scientific">Physocladia obscura</name>
    <dbReference type="NCBI Taxonomy" id="109957"/>
    <lineage>
        <taxon>Eukaryota</taxon>
        <taxon>Fungi</taxon>
        <taxon>Fungi incertae sedis</taxon>
        <taxon>Chytridiomycota</taxon>
        <taxon>Chytridiomycota incertae sedis</taxon>
        <taxon>Chytridiomycetes</taxon>
        <taxon>Chytridiales</taxon>
        <taxon>Chytriomycetaceae</taxon>
        <taxon>Physocladia</taxon>
    </lineage>
</organism>
<dbReference type="InterPro" id="IPR052895">
    <property type="entry name" value="HetReg/Transcr_Mod"/>
</dbReference>
<dbReference type="EMBL" id="JADGJH010001522">
    <property type="protein sequence ID" value="KAJ3112626.1"/>
    <property type="molecule type" value="Genomic_DNA"/>
</dbReference>
<gene>
    <name evidence="2" type="ORF">HK100_002266</name>
</gene>
<dbReference type="Proteomes" id="UP001211907">
    <property type="component" value="Unassembled WGS sequence"/>
</dbReference>
<name>A0AAD5SWM6_9FUNG</name>
<reference evidence="2" key="1">
    <citation type="submission" date="2020-05" db="EMBL/GenBank/DDBJ databases">
        <title>Phylogenomic resolution of chytrid fungi.</title>
        <authorList>
            <person name="Stajich J.E."/>
            <person name="Amses K."/>
            <person name="Simmons R."/>
            <person name="Seto K."/>
            <person name="Myers J."/>
            <person name="Bonds A."/>
            <person name="Quandt C.A."/>
            <person name="Barry K."/>
            <person name="Liu P."/>
            <person name="Grigoriev I."/>
            <person name="Longcore J.E."/>
            <person name="James T.Y."/>
        </authorList>
    </citation>
    <scope>NUCLEOTIDE SEQUENCE</scope>
    <source>
        <strain evidence="2">JEL0513</strain>
    </source>
</reference>
<evidence type="ECO:0000256" key="1">
    <source>
        <dbReference type="SAM" id="MobiDB-lite"/>
    </source>
</evidence>
<evidence type="ECO:0000313" key="3">
    <source>
        <dbReference type="Proteomes" id="UP001211907"/>
    </source>
</evidence>
<feature type="compositionally biased region" description="Basic and acidic residues" evidence="1">
    <location>
        <begin position="25"/>
        <end position="38"/>
    </location>
</feature>
<accession>A0AAD5SWM6</accession>
<feature type="non-terminal residue" evidence="2">
    <location>
        <position position="1"/>
    </location>
</feature>
<sequence>MSKLNANTWIPGWPRKQSSTSSRVESPKEPPRSTELRETNPNLLSPLYKLDLSQVTSTDYLDSGFVSANGPNSNHELLFEALENVAKSGSVLTRSDIDLLHLRMSALEVDRLSKAKISFEEMVPYYRFAAEALEKAYSVFYKSAKDSPISTPITTNYDKWRDWQSEGWRLSNDIDQDVTLLNLTTGEMEVYTVARHGTSCPESYVSVSHVWGKELYGSTPQDWRRAAKLAWAIRAVDLTGKEYAQQGWNTYKYLWMDLVSVNQQHEGAIRAATYSMSYAYHCADVTVVVQPDWTGSAEGSPWFKRLWTLQESFLSYHLAFVHVNDHIEFCKKEEDNFSHDLDGGLWRKLRSGEFTAYDVVKAARHRDTHFKQDVVYAISNILKGCGGIRATYDAPLDRLYREMAEMLFNAQEYSLFRAAHSDVQCFPVMGPVNDKCSRHRLNIIQFDRRRGGLITLSKVVVCNENTQHSIHFNRKEKILPLLPETHGVLYLSQTTKVGDIDDGAGIVLLEVFPEKDAKTVAGRAAGEYSHGHLKNYWDWEDLKKAKGVGLCGCIVMK</sequence>
<protein>
    <recommendedName>
        <fullName evidence="4">Heterokaryon incompatibility domain-containing protein</fullName>
    </recommendedName>
</protein>
<feature type="region of interest" description="Disordered" evidence="1">
    <location>
        <begin position="1"/>
        <end position="40"/>
    </location>
</feature>
<comment type="caution">
    <text evidence="2">The sequence shown here is derived from an EMBL/GenBank/DDBJ whole genome shotgun (WGS) entry which is preliminary data.</text>
</comment>
<proteinExistence type="predicted"/>
<dbReference type="PANTHER" id="PTHR24148">
    <property type="entry name" value="ANKYRIN REPEAT DOMAIN-CONTAINING PROTEIN 39 HOMOLOG-RELATED"/>
    <property type="match status" value="1"/>
</dbReference>